<protein>
    <submittedName>
        <fullName evidence="2">Uncharacterized protein</fullName>
    </submittedName>
</protein>
<gene>
    <name evidence="2" type="ORF">ADUPG1_008567</name>
</gene>
<evidence type="ECO:0000313" key="2">
    <source>
        <dbReference type="EMBL" id="GKT35396.1"/>
    </source>
</evidence>
<evidence type="ECO:0000313" key="3">
    <source>
        <dbReference type="Proteomes" id="UP001057375"/>
    </source>
</evidence>
<feature type="region of interest" description="Disordered" evidence="1">
    <location>
        <begin position="100"/>
        <end position="187"/>
    </location>
</feature>
<organism evidence="2 3">
    <name type="scientific">Aduncisulcus paluster</name>
    <dbReference type="NCBI Taxonomy" id="2918883"/>
    <lineage>
        <taxon>Eukaryota</taxon>
        <taxon>Metamonada</taxon>
        <taxon>Carpediemonas-like organisms</taxon>
        <taxon>Aduncisulcus</taxon>
    </lineage>
</organism>
<feature type="region of interest" description="Disordered" evidence="1">
    <location>
        <begin position="361"/>
        <end position="396"/>
    </location>
</feature>
<sequence>RQYCGCSLRPSADKVKASSSSFSKSKDSSTQKEKSEFELVYEDEARTSLYVFSHDLVSRVLVRLPVLIALIHYPLYTFGIPEKRREKMRNQFKSIAQEAAKAQNESIKNDQKIEDGKKSKDRMIQQGKERGKEREKEKEKERKIKEKEKVQASLKKQKDDEEEKRSKRRREEMVREQIKKRLSEEEEEKWKNRMESYEKLNQQIQHSKSEMEMERTRIETQSARLASSIAAFETKVSTEMGQLTQLKEDIVKQRLATKRRLDADIEKIKQEMQLEVASKLQVITQTQKKNEMDIKTIRDHLTAVTKKVSSIDDILKHEVETSTMGLNELRRSLRKVNSKIMDTAYKIQPLEEKVWSLTSSESTVSRPPNALPSSSSSSSSYQTHETNPSSFGMEGIVTPASKRRVCDEPEFIHDVESVPQRVEKKVSFALEK</sequence>
<evidence type="ECO:0000256" key="1">
    <source>
        <dbReference type="SAM" id="MobiDB-lite"/>
    </source>
</evidence>
<comment type="caution">
    <text evidence="2">The sequence shown here is derived from an EMBL/GenBank/DDBJ whole genome shotgun (WGS) entry which is preliminary data.</text>
</comment>
<name>A0ABQ5KSE9_9EUKA</name>
<reference evidence="2" key="1">
    <citation type="submission" date="2022-03" db="EMBL/GenBank/DDBJ databases">
        <title>Draft genome sequence of Aduncisulcus paluster, a free-living microaerophilic Fornicata.</title>
        <authorList>
            <person name="Yuyama I."/>
            <person name="Kume K."/>
            <person name="Tamura T."/>
            <person name="Inagaki Y."/>
            <person name="Hashimoto T."/>
        </authorList>
    </citation>
    <scope>NUCLEOTIDE SEQUENCE</scope>
    <source>
        <strain evidence="2">NY0171</strain>
    </source>
</reference>
<feature type="region of interest" description="Disordered" evidence="1">
    <location>
        <begin position="1"/>
        <end position="36"/>
    </location>
</feature>
<proteinExistence type="predicted"/>
<dbReference type="EMBL" id="BQXS01010980">
    <property type="protein sequence ID" value="GKT35396.1"/>
    <property type="molecule type" value="Genomic_DNA"/>
</dbReference>
<dbReference type="Proteomes" id="UP001057375">
    <property type="component" value="Unassembled WGS sequence"/>
</dbReference>
<keyword evidence="3" id="KW-1185">Reference proteome</keyword>
<feature type="compositionally biased region" description="Basic and acidic residues" evidence="1">
    <location>
        <begin position="24"/>
        <end position="36"/>
    </location>
</feature>
<feature type="compositionally biased region" description="Basic and acidic residues" evidence="1">
    <location>
        <begin position="107"/>
        <end position="187"/>
    </location>
</feature>
<feature type="compositionally biased region" description="Polar residues" evidence="1">
    <location>
        <begin position="381"/>
        <end position="390"/>
    </location>
</feature>
<accession>A0ABQ5KSE9</accession>
<feature type="non-terminal residue" evidence="2">
    <location>
        <position position="1"/>
    </location>
</feature>